<evidence type="ECO:0000256" key="5">
    <source>
        <dbReference type="RuleBase" id="RU362110"/>
    </source>
</evidence>
<dbReference type="PROSITE" id="PS51257">
    <property type="entry name" value="PROKAR_LIPOPROTEIN"/>
    <property type="match status" value="1"/>
</dbReference>
<dbReference type="InterPro" id="IPR013148">
    <property type="entry name" value="Glyco_hydro_32_N"/>
</dbReference>
<dbReference type="SUPFAM" id="SSF49899">
    <property type="entry name" value="Concanavalin A-like lectins/glucanases"/>
    <property type="match status" value="2"/>
</dbReference>
<dbReference type="RefSeq" id="WP_072553365.1">
    <property type="nucleotide sequence ID" value="NZ_CP018153.1"/>
</dbReference>
<keyword evidence="4 5" id="KW-0326">Glycosidase</keyword>
<reference evidence="9 10" key="1">
    <citation type="submission" date="2016-11" db="EMBL/GenBank/DDBJ databases">
        <title>Gramella sp. LPB0144 isolated from marine environment.</title>
        <authorList>
            <person name="Kim E."/>
            <person name="Yi H."/>
        </authorList>
    </citation>
    <scope>NUCLEOTIDE SEQUENCE [LARGE SCALE GENOMIC DNA]</scope>
    <source>
        <strain evidence="9 10">LPB0144</strain>
    </source>
</reference>
<dbReference type="InterPro" id="IPR001362">
    <property type="entry name" value="Glyco_hydro_32"/>
</dbReference>
<feature type="domain" description="Glycosyl hydrolase family 32 C-terminal" evidence="8">
    <location>
        <begin position="575"/>
        <end position="725"/>
    </location>
</feature>
<evidence type="ECO:0000256" key="1">
    <source>
        <dbReference type="ARBA" id="ARBA00009902"/>
    </source>
</evidence>
<dbReference type="SMART" id="SM00640">
    <property type="entry name" value="Glyco_32"/>
    <property type="match status" value="1"/>
</dbReference>
<dbReference type="Gene3D" id="2.60.120.560">
    <property type="entry name" value="Exo-inulinase, domain 1"/>
    <property type="match status" value="1"/>
</dbReference>
<dbReference type="Pfam" id="PF00251">
    <property type="entry name" value="Glyco_hydro_32N"/>
    <property type="match status" value="1"/>
</dbReference>
<evidence type="ECO:0000256" key="3">
    <source>
        <dbReference type="ARBA" id="ARBA00022801"/>
    </source>
</evidence>
<evidence type="ECO:0000256" key="2">
    <source>
        <dbReference type="ARBA" id="ARBA00012758"/>
    </source>
</evidence>
<evidence type="ECO:0000313" key="10">
    <source>
        <dbReference type="Proteomes" id="UP000182510"/>
    </source>
</evidence>
<sequence>MKKMIILKLFVAISLMTSCHDDDVVFVNETDNLQINKRLEFKLDESTGNTTTESETGNTFEIEGKAVNRMSGVSENAIFFDGLTNEISGEIDTNLLPDDEVTISLWASPRSYPVGTAAMLAMTSEGSSTGIMVGLNKFGQIVVQYFIDGSFSQTMTNQIVPRNQWNHILVGISPSSQNISIYMNQEQLTTGNISAGSISWPSGSTPISIGKNTMGEMMGIFDIDYYSGALDEIQIYSGFATPAVSEFISAQYGSPAEPDYNLALDYSEDHNRPIYHPIPDFGWANESYGLVGLDGTYHMFYQKNEVFLGIANQNWGHFTSPDLVNWEEQDAVLWPSTGWDNFGIWSGDAIILEDGTPAVVYTGVDGVKAGIGTAFSDDNYQTLDKFDGNPVIPAAPPEVDLDFRDPYVIYKDGLYHMIIGSGISSIGGNVVYYTSADFENWDYKGILFQGQQNQGEGNFWEMPVLHEFEDGRFILLVQKTPDATPAITFYWTGRFENGVFTPDFEDPKYLEVVNGFLSPAVTVDDQGRTTAIGIIPDEVAPEFQQAQGYANLFSLAQVWTLSEDGTILIEPHPNLENYRGEETNFGNIDVDPGSTDNIDFNGRHFEMVTTINTGTSERFGFILGQSETSGEEYRVYYDFGTQEWVVDASDSSTSDLVRRDVRRGDFNINQGDSIDLRVFVDGSVLEVFINGESHFTGRFFPESDDANGVDLFTEGGSASADVTIYEIQNN</sequence>
<dbReference type="InterPro" id="IPR013189">
    <property type="entry name" value="Glyco_hydro_32_C"/>
</dbReference>
<dbReference type="EMBL" id="CP018153">
    <property type="protein sequence ID" value="APG60675.1"/>
    <property type="molecule type" value="Genomic_DNA"/>
</dbReference>
<feature type="chain" id="PRO_5013131886" description="beta-fructofuranosidase" evidence="6">
    <location>
        <begin position="22"/>
        <end position="730"/>
    </location>
</feature>
<dbReference type="GO" id="GO:0005975">
    <property type="term" value="P:carbohydrate metabolic process"/>
    <property type="evidence" value="ECO:0007669"/>
    <property type="project" value="InterPro"/>
</dbReference>
<protein>
    <recommendedName>
        <fullName evidence="2">beta-fructofuranosidase</fullName>
        <ecNumber evidence="2">3.2.1.26</ecNumber>
    </recommendedName>
</protein>
<keyword evidence="3 5" id="KW-0378">Hydrolase</keyword>
<dbReference type="Proteomes" id="UP000182510">
    <property type="component" value="Chromosome"/>
</dbReference>
<dbReference type="AlphaFoldDB" id="A0A1L3J6C0"/>
<dbReference type="InterPro" id="IPR023296">
    <property type="entry name" value="Glyco_hydro_beta-prop_sf"/>
</dbReference>
<keyword evidence="10" id="KW-1185">Reference proteome</keyword>
<dbReference type="InterPro" id="IPR013320">
    <property type="entry name" value="ConA-like_dom_sf"/>
</dbReference>
<evidence type="ECO:0000259" key="7">
    <source>
        <dbReference type="Pfam" id="PF00251"/>
    </source>
</evidence>
<keyword evidence="6" id="KW-0732">Signal</keyword>
<dbReference type="SUPFAM" id="SSF75005">
    <property type="entry name" value="Arabinanase/levansucrase/invertase"/>
    <property type="match status" value="1"/>
</dbReference>
<dbReference type="CDD" id="cd08996">
    <property type="entry name" value="GH32_FFase"/>
    <property type="match status" value="1"/>
</dbReference>
<dbReference type="STRING" id="1913577.LPB144_09790"/>
<evidence type="ECO:0000256" key="6">
    <source>
        <dbReference type="SAM" id="SignalP"/>
    </source>
</evidence>
<dbReference type="GO" id="GO:0004564">
    <property type="term" value="F:beta-fructofuranosidase activity"/>
    <property type="evidence" value="ECO:0007669"/>
    <property type="project" value="UniProtKB-EC"/>
</dbReference>
<dbReference type="Pfam" id="PF13385">
    <property type="entry name" value="Laminin_G_3"/>
    <property type="match status" value="1"/>
</dbReference>
<evidence type="ECO:0000256" key="4">
    <source>
        <dbReference type="ARBA" id="ARBA00023295"/>
    </source>
</evidence>
<dbReference type="Gene3D" id="2.115.10.20">
    <property type="entry name" value="Glycosyl hydrolase domain, family 43"/>
    <property type="match status" value="1"/>
</dbReference>
<dbReference type="PANTHER" id="PTHR43101">
    <property type="entry name" value="BETA-FRUCTOSIDASE"/>
    <property type="match status" value="1"/>
</dbReference>
<proteinExistence type="inferred from homology"/>
<dbReference type="Pfam" id="PF08244">
    <property type="entry name" value="Glyco_hydro_32C"/>
    <property type="match status" value="1"/>
</dbReference>
<accession>A0A1L3J6C0</accession>
<comment type="similarity">
    <text evidence="1 5">Belongs to the glycosyl hydrolase 32 family.</text>
</comment>
<dbReference type="PANTHER" id="PTHR43101:SF1">
    <property type="entry name" value="BETA-FRUCTOSIDASE"/>
    <property type="match status" value="1"/>
</dbReference>
<dbReference type="OrthoDB" id="9759709at2"/>
<name>A0A1L3J6C0_9FLAO</name>
<dbReference type="Gene3D" id="2.60.120.200">
    <property type="match status" value="1"/>
</dbReference>
<organism evidence="9 10">
    <name type="scientific">Christiangramia salexigens</name>
    <dbReference type="NCBI Taxonomy" id="1913577"/>
    <lineage>
        <taxon>Bacteria</taxon>
        <taxon>Pseudomonadati</taxon>
        <taxon>Bacteroidota</taxon>
        <taxon>Flavobacteriia</taxon>
        <taxon>Flavobacteriales</taxon>
        <taxon>Flavobacteriaceae</taxon>
        <taxon>Christiangramia</taxon>
    </lineage>
</organism>
<gene>
    <name evidence="9" type="ORF">LPB144_09790</name>
</gene>
<feature type="domain" description="Glycosyl hydrolase family 32 N-terminal" evidence="7">
    <location>
        <begin position="276"/>
        <end position="568"/>
    </location>
</feature>
<evidence type="ECO:0000259" key="8">
    <source>
        <dbReference type="Pfam" id="PF08244"/>
    </source>
</evidence>
<dbReference type="InterPro" id="IPR051214">
    <property type="entry name" value="GH32_Enzymes"/>
</dbReference>
<dbReference type="KEGG" id="grl:LPB144_09790"/>
<feature type="signal peptide" evidence="6">
    <location>
        <begin position="1"/>
        <end position="21"/>
    </location>
</feature>
<dbReference type="EC" id="3.2.1.26" evidence="2"/>
<evidence type="ECO:0000313" key="9">
    <source>
        <dbReference type="EMBL" id="APG60675.1"/>
    </source>
</evidence>